<proteinExistence type="inferred from homology"/>
<dbReference type="PANTHER" id="PTHR16301">
    <property type="entry name" value="IMPACT-RELATED"/>
    <property type="match status" value="1"/>
</dbReference>
<sequence length="359" mass="38722">MHIVTASHPPGLSFLSRQYSNPLLLTPPHLPLARLHCLMSKRTASSTSFGSSNTPSAKRASLNAYFPSTTGPPKPPSPIVSSDPLTDRSSTFIAHAAPCTNHTQAQTLQNHVRNLRTTTHPVECTHEIMAYRCMGLKPGKTGLDSEADWKVEINGDDDGEKGGSTIIKEVLTQEGGVDVAIVVSRLYGGVMLGPVRFNHIRACASQALSRLLSAQNLSNLLARLASLDVEIASYSSSPVKPAPKDQYAALDEAKAERLVKAREKRLELLVKKRRQEEEELWREVERQEAEGNSKPVEKAEGAGEREDEAQNASSQVYEALAQAAVDDASAQGAGFLPEDNGAVEVGTGVVASRAERARK</sequence>
<reference evidence="4 5" key="1">
    <citation type="submission" date="2019-07" db="EMBL/GenBank/DDBJ databases">
        <title>Rhodotorula toruloides NBRC10032 genome sequencing.</title>
        <authorList>
            <person name="Shida Y."/>
            <person name="Takaku H."/>
            <person name="Ogasawara W."/>
            <person name="Mori K."/>
        </authorList>
    </citation>
    <scope>NUCLEOTIDE SEQUENCE [LARGE SCALE GENOMIC DNA]</scope>
    <source>
        <strain evidence="4 5">NBRC10032</strain>
    </source>
</reference>
<evidence type="ECO:0000256" key="2">
    <source>
        <dbReference type="SAM" id="MobiDB-lite"/>
    </source>
</evidence>
<feature type="region of interest" description="Disordered" evidence="2">
    <location>
        <begin position="279"/>
        <end position="318"/>
    </location>
</feature>
<dbReference type="GO" id="GO:0006446">
    <property type="term" value="P:regulation of translational initiation"/>
    <property type="evidence" value="ECO:0007669"/>
    <property type="project" value="TreeGrafter"/>
</dbReference>
<evidence type="ECO:0000259" key="3">
    <source>
        <dbReference type="Pfam" id="PF01205"/>
    </source>
</evidence>
<feature type="compositionally biased region" description="Basic and acidic residues" evidence="2">
    <location>
        <begin position="279"/>
        <end position="304"/>
    </location>
</feature>
<dbReference type="InterPro" id="IPR001498">
    <property type="entry name" value="Impact_N"/>
</dbReference>
<evidence type="ECO:0000313" key="4">
    <source>
        <dbReference type="EMBL" id="GEM11066.1"/>
    </source>
</evidence>
<dbReference type="SUPFAM" id="SSF54211">
    <property type="entry name" value="Ribosomal protein S5 domain 2-like"/>
    <property type="match status" value="1"/>
</dbReference>
<comment type="caution">
    <text evidence="4">The sequence shown here is derived from an EMBL/GenBank/DDBJ whole genome shotgun (WGS) entry which is preliminary data.</text>
</comment>
<dbReference type="EMBL" id="BJWK01000013">
    <property type="protein sequence ID" value="GEM11066.1"/>
    <property type="molecule type" value="Genomic_DNA"/>
</dbReference>
<dbReference type="GO" id="GO:0005737">
    <property type="term" value="C:cytoplasm"/>
    <property type="evidence" value="ECO:0007669"/>
    <property type="project" value="TreeGrafter"/>
</dbReference>
<dbReference type="InterPro" id="IPR036956">
    <property type="entry name" value="Impact_N_sf"/>
</dbReference>
<dbReference type="GO" id="GO:0140469">
    <property type="term" value="P:GCN2-mediated signaling"/>
    <property type="evidence" value="ECO:0007669"/>
    <property type="project" value="TreeGrafter"/>
</dbReference>
<feature type="region of interest" description="Disordered" evidence="2">
    <location>
        <begin position="63"/>
        <end position="86"/>
    </location>
</feature>
<dbReference type="PANTHER" id="PTHR16301:SF25">
    <property type="entry name" value="PROTEIN IMPACT"/>
    <property type="match status" value="1"/>
</dbReference>
<dbReference type="OrthoDB" id="69641at2759"/>
<dbReference type="Pfam" id="PF01205">
    <property type="entry name" value="Impact_N"/>
    <property type="match status" value="1"/>
</dbReference>
<dbReference type="InterPro" id="IPR023582">
    <property type="entry name" value="Impact"/>
</dbReference>
<dbReference type="AlphaFoldDB" id="A0A511KMG7"/>
<gene>
    <name evidence="4" type="ORF">Rt10032_c13g5083</name>
</gene>
<name>A0A511KMG7_RHOTO</name>
<protein>
    <submittedName>
        <fullName evidence="4">Impact-like protein</fullName>
    </submittedName>
</protein>
<comment type="similarity">
    <text evidence="1">Belongs to the IMPACT family.</text>
</comment>
<dbReference type="Gene3D" id="3.30.230.30">
    <property type="entry name" value="Impact, N-terminal domain"/>
    <property type="match status" value="1"/>
</dbReference>
<feature type="domain" description="Impact N-terminal" evidence="3">
    <location>
        <begin position="88"/>
        <end position="208"/>
    </location>
</feature>
<organism evidence="4 5">
    <name type="scientific">Rhodotorula toruloides</name>
    <name type="common">Yeast</name>
    <name type="synonym">Rhodosporidium toruloides</name>
    <dbReference type="NCBI Taxonomy" id="5286"/>
    <lineage>
        <taxon>Eukaryota</taxon>
        <taxon>Fungi</taxon>
        <taxon>Dikarya</taxon>
        <taxon>Basidiomycota</taxon>
        <taxon>Pucciniomycotina</taxon>
        <taxon>Microbotryomycetes</taxon>
        <taxon>Sporidiobolales</taxon>
        <taxon>Sporidiobolaceae</taxon>
        <taxon>Rhodotorula</taxon>
    </lineage>
</organism>
<dbReference type="Proteomes" id="UP000321518">
    <property type="component" value="Unassembled WGS sequence"/>
</dbReference>
<dbReference type="InterPro" id="IPR020568">
    <property type="entry name" value="Ribosomal_Su5_D2-typ_SF"/>
</dbReference>
<evidence type="ECO:0000313" key="5">
    <source>
        <dbReference type="Proteomes" id="UP000321518"/>
    </source>
</evidence>
<evidence type="ECO:0000256" key="1">
    <source>
        <dbReference type="ARBA" id="ARBA00007665"/>
    </source>
</evidence>
<accession>A0A511KMG7</accession>